<gene>
    <name evidence="1" type="ORF">RFULGI_LOCUS9548</name>
</gene>
<dbReference type="OrthoDB" id="2391332at2759"/>
<reference evidence="1" key="1">
    <citation type="submission" date="2021-06" db="EMBL/GenBank/DDBJ databases">
        <authorList>
            <person name="Kallberg Y."/>
            <person name="Tangrot J."/>
            <person name="Rosling A."/>
        </authorList>
    </citation>
    <scope>NUCLEOTIDE SEQUENCE</scope>
    <source>
        <strain evidence="1">IN212</strain>
    </source>
</reference>
<evidence type="ECO:0000313" key="1">
    <source>
        <dbReference type="EMBL" id="CAG8679272.1"/>
    </source>
</evidence>
<comment type="caution">
    <text evidence="1">The sequence shown here is derived from an EMBL/GenBank/DDBJ whole genome shotgun (WGS) entry which is preliminary data.</text>
</comment>
<keyword evidence="2" id="KW-1185">Reference proteome</keyword>
<name>A0A9N9EH02_9GLOM</name>
<protein>
    <submittedName>
        <fullName evidence="1">5051_t:CDS:1</fullName>
    </submittedName>
</protein>
<accession>A0A9N9EH02</accession>
<dbReference type="EMBL" id="CAJVPZ010017247">
    <property type="protein sequence ID" value="CAG8679272.1"/>
    <property type="molecule type" value="Genomic_DNA"/>
</dbReference>
<sequence>MLRHKFSCYIEILEEKANKWRNYTICCACCDAIDKAAAILHKFLNKSDRVKNYLKKCKNFIDEQGSKEAVLKLLSIDLEKENEELDTIVGTKKSCLEQSGGRILNKKIEKINNITKIKLKNNSVGPTLAFDSWTNVINQNIIEAVFIIPEGEILVWKEIDVSGERERLKEVIEKIEWMFTEIIPNKGQVPNKKPNKNKELENLENEMNVDEYEKLLDQEKKAQIDASADLDYDLEANIDNYLLTHIHPAMDIKAK</sequence>
<evidence type="ECO:0000313" key="2">
    <source>
        <dbReference type="Proteomes" id="UP000789396"/>
    </source>
</evidence>
<dbReference type="AlphaFoldDB" id="A0A9N9EH02"/>
<dbReference type="Proteomes" id="UP000789396">
    <property type="component" value="Unassembled WGS sequence"/>
</dbReference>
<proteinExistence type="predicted"/>
<organism evidence="1 2">
    <name type="scientific">Racocetra fulgida</name>
    <dbReference type="NCBI Taxonomy" id="60492"/>
    <lineage>
        <taxon>Eukaryota</taxon>
        <taxon>Fungi</taxon>
        <taxon>Fungi incertae sedis</taxon>
        <taxon>Mucoromycota</taxon>
        <taxon>Glomeromycotina</taxon>
        <taxon>Glomeromycetes</taxon>
        <taxon>Diversisporales</taxon>
        <taxon>Gigasporaceae</taxon>
        <taxon>Racocetra</taxon>
    </lineage>
</organism>